<reference evidence="3" key="1">
    <citation type="submission" date="2016-10" db="EMBL/GenBank/DDBJ databases">
        <title>Sequence of Gallionella enrichment culture.</title>
        <authorList>
            <person name="Poehlein A."/>
            <person name="Muehling M."/>
            <person name="Daniel R."/>
        </authorList>
    </citation>
    <scope>NUCLEOTIDE SEQUENCE</scope>
</reference>
<dbReference type="EC" id="3.6.1.27" evidence="3"/>
<accession>A0A1J5Q4U7</accession>
<feature type="domain" description="Phosphatidic acid phosphatase type 2/haloperoxidase" evidence="2">
    <location>
        <begin position="55"/>
        <end position="163"/>
    </location>
</feature>
<keyword evidence="1" id="KW-0472">Membrane</keyword>
<organism evidence="3">
    <name type="scientific">mine drainage metagenome</name>
    <dbReference type="NCBI Taxonomy" id="410659"/>
    <lineage>
        <taxon>unclassified sequences</taxon>
        <taxon>metagenomes</taxon>
        <taxon>ecological metagenomes</taxon>
    </lineage>
</organism>
<dbReference type="Gene3D" id="1.20.144.10">
    <property type="entry name" value="Phosphatidic acid phosphatase type 2/haloperoxidase"/>
    <property type="match status" value="1"/>
</dbReference>
<dbReference type="GO" id="GO:0050380">
    <property type="term" value="F:undecaprenyl-diphosphatase activity"/>
    <property type="evidence" value="ECO:0007669"/>
    <property type="project" value="UniProtKB-EC"/>
</dbReference>
<feature type="transmembrane region" description="Helical" evidence="1">
    <location>
        <begin position="148"/>
        <end position="166"/>
    </location>
</feature>
<dbReference type="SMART" id="SM00014">
    <property type="entry name" value="acidPPc"/>
    <property type="match status" value="1"/>
</dbReference>
<feature type="transmembrane region" description="Helical" evidence="1">
    <location>
        <begin position="22"/>
        <end position="43"/>
    </location>
</feature>
<keyword evidence="3" id="KW-0378">Hydrolase</keyword>
<dbReference type="PANTHER" id="PTHR14969:SF13">
    <property type="entry name" value="AT30094P"/>
    <property type="match status" value="1"/>
</dbReference>
<dbReference type="PANTHER" id="PTHR14969">
    <property type="entry name" value="SPHINGOSINE-1-PHOSPHATE PHOSPHOHYDROLASE"/>
    <property type="match status" value="1"/>
</dbReference>
<feature type="transmembrane region" description="Helical" evidence="1">
    <location>
        <begin position="123"/>
        <end position="142"/>
    </location>
</feature>
<evidence type="ECO:0000259" key="2">
    <source>
        <dbReference type="SMART" id="SM00014"/>
    </source>
</evidence>
<feature type="transmembrane region" description="Helical" evidence="1">
    <location>
        <begin position="55"/>
        <end position="77"/>
    </location>
</feature>
<evidence type="ECO:0000256" key="1">
    <source>
        <dbReference type="SAM" id="Phobius"/>
    </source>
</evidence>
<name>A0A1J5Q4U7_9ZZZZ</name>
<dbReference type="SUPFAM" id="SSF48317">
    <property type="entry name" value="Acid phosphatase/Vanadium-dependent haloperoxidase"/>
    <property type="match status" value="1"/>
</dbReference>
<sequence length="180" mass="19643">MDVEITHWINSFAGRSPLVDHIMIAITQIGVPLMIATVVLQWWGRADRLHLRHAAICAGLAFLLGLALNQGILLFIHRMRPYDAGVSNLLIARSTDWSFPSDHATASMSIVAAFAMQKIPGRTLVVLAMAVLICLSRIFVGTHYLTDILGGAATGILAAVIVRLVYRENSKLDRIATGIF</sequence>
<dbReference type="InterPro" id="IPR036938">
    <property type="entry name" value="PAP2/HPO_sf"/>
</dbReference>
<dbReference type="EMBL" id="MLJW01003973">
    <property type="protein sequence ID" value="OIQ70901.1"/>
    <property type="molecule type" value="Genomic_DNA"/>
</dbReference>
<dbReference type="AlphaFoldDB" id="A0A1J5Q4U7"/>
<protein>
    <submittedName>
        <fullName evidence="3">Undecaprenyl-diphosphatase BcrC</fullName>
        <ecNumber evidence="3">3.6.1.27</ecNumber>
    </submittedName>
</protein>
<comment type="caution">
    <text evidence="3">The sequence shown here is derived from an EMBL/GenBank/DDBJ whole genome shotgun (WGS) entry which is preliminary data.</text>
</comment>
<dbReference type="InterPro" id="IPR000326">
    <property type="entry name" value="PAP2/HPO"/>
</dbReference>
<keyword evidence="1" id="KW-0812">Transmembrane</keyword>
<evidence type="ECO:0000313" key="3">
    <source>
        <dbReference type="EMBL" id="OIQ70901.1"/>
    </source>
</evidence>
<proteinExistence type="predicted"/>
<dbReference type="Pfam" id="PF01569">
    <property type="entry name" value="PAP2"/>
    <property type="match status" value="1"/>
</dbReference>
<keyword evidence="1" id="KW-1133">Transmembrane helix</keyword>
<gene>
    <name evidence="3" type="primary">bcrC_6</name>
    <name evidence="3" type="ORF">GALL_474840</name>
</gene>